<dbReference type="InterPro" id="IPR027417">
    <property type="entry name" value="P-loop_NTPase"/>
</dbReference>
<feature type="domain" description="CobQ/CobB/MinD/ParA nucleotide binding" evidence="1">
    <location>
        <begin position="6"/>
        <end position="163"/>
    </location>
</feature>
<dbReference type="Pfam" id="PF01656">
    <property type="entry name" value="CbiA"/>
    <property type="match status" value="1"/>
</dbReference>
<dbReference type="CDD" id="cd02042">
    <property type="entry name" value="ParAB_family"/>
    <property type="match status" value="1"/>
</dbReference>
<dbReference type="EMBL" id="PRLP01000076">
    <property type="protein sequence ID" value="PPC75665.1"/>
    <property type="molecule type" value="Genomic_DNA"/>
</dbReference>
<evidence type="ECO:0000313" key="2">
    <source>
        <dbReference type="EMBL" id="PPC75665.1"/>
    </source>
</evidence>
<protein>
    <recommendedName>
        <fullName evidence="1">CobQ/CobB/MinD/ParA nucleotide binding domain-containing protein</fullName>
    </recommendedName>
</protein>
<gene>
    <name evidence="2" type="ORF">C4K68_19345</name>
</gene>
<evidence type="ECO:0000259" key="1">
    <source>
        <dbReference type="Pfam" id="PF01656"/>
    </source>
</evidence>
<organism evidence="2 3">
    <name type="scientific">Proteobacteria bacterium 228</name>
    <dbReference type="NCBI Taxonomy" id="2083153"/>
    <lineage>
        <taxon>Bacteria</taxon>
        <taxon>Pseudomonadati</taxon>
        <taxon>Pseudomonadota</taxon>
    </lineage>
</organism>
<dbReference type="SUPFAM" id="SSF52540">
    <property type="entry name" value="P-loop containing nucleoside triphosphate hydrolases"/>
    <property type="match status" value="1"/>
</dbReference>
<dbReference type="PANTHER" id="PTHR13696:SF96">
    <property type="entry name" value="COBQ_COBB_MIND_PARA NUCLEOTIDE BINDING DOMAIN-CONTAINING PROTEIN"/>
    <property type="match status" value="1"/>
</dbReference>
<comment type="caution">
    <text evidence="2">The sequence shown here is derived from an EMBL/GenBank/DDBJ whole genome shotgun (WGS) entry which is preliminary data.</text>
</comment>
<evidence type="ECO:0000313" key="3">
    <source>
        <dbReference type="Proteomes" id="UP000238196"/>
    </source>
</evidence>
<dbReference type="Gene3D" id="3.40.50.300">
    <property type="entry name" value="P-loop containing nucleotide triphosphate hydrolases"/>
    <property type="match status" value="1"/>
</dbReference>
<proteinExistence type="predicted"/>
<sequence>MIIGFATGGKGGVGKSTIACNMAGMLAHKGFTVALVDCDGLRNEQGFLSEGTQSTQSWMARRSLYREHLEKSLLADGHHQEKVDEEVQKQLPYIFFCSYRQNENSTKHLIDLNQKYDYVIVDTPGSSSEALKSVCGACLKRRGAGVILLPNNMSAIEYEPAINLFRMIHNMESMLANMGMDYTPVDVILFRNRINASWKKVNKDNNTAMLDWYTHVAASYASLSSVSITTRVDLAQTMDTGLCVHDTGEPSRAVLELLFSEVTGKRPLEMTRVDHGGVEG</sequence>
<dbReference type="OrthoDB" id="69313at2"/>
<dbReference type="AlphaFoldDB" id="A0A2S5KLZ0"/>
<dbReference type="PANTHER" id="PTHR13696">
    <property type="entry name" value="P-LOOP CONTAINING NUCLEOSIDE TRIPHOSPHATE HYDROLASE"/>
    <property type="match status" value="1"/>
</dbReference>
<accession>A0A2S5KLZ0</accession>
<name>A0A2S5KLZ0_9PROT</name>
<dbReference type="Proteomes" id="UP000238196">
    <property type="component" value="Unassembled WGS sequence"/>
</dbReference>
<reference evidence="2 3" key="1">
    <citation type="submission" date="2018-02" db="EMBL/GenBank/DDBJ databases">
        <title>novel marine gammaproteobacteria from coastal saline agro ecosystem.</title>
        <authorList>
            <person name="Krishnan R."/>
            <person name="Ramesh Kumar N."/>
        </authorList>
    </citation>
    <scope>NUCLEOTIDE SEQUENCE [LARGE SCALE GENOMIC DNA]</scope>
    <source>
        <strain evidence="2 3">228</strain>
    </source>
</reference>
<dbReference type="InterPro" id="IPR050678">
    <property type="entry name" value="DNA_Partitioning_ATPase"/>
</dbReference>
<dbReference type="InterPro" id="IPR002586">
    <property type="entry name" value="CobQ/CobB/MinD/ParA_Nub-bd_dom"/>
</dbReference>